<dbReference type="InterPro" id="IPR001873">
    <property type="entry name" value="ENaC"/>
</dbReference>
<keyword evidence="14" id="KW-1185">Reference proteome</keyword>
<evidence type="ECO:0000256" key="7">
    <source>
        <dbReference type="ARBA" id="ARBA00023065"/>
    </source>
</evidence>
<feature type="region of interest" description="Disordered" evidence="12">
    <location>
        <begin position="504"/>
        <end position="525"/>
    </location>
</feature>
<keyword evidence="7 11" id="KW-0406">Ion transport</keyword>
<dbReference type="GO" id="GO:0015280">
    <property type="term" value="F:ligand-gated sodium channel activity"/>
    <property type="evidence" value="ECO:0007669"/>
    <property type="project" value="TreeGrafter"/>
</dbReference>
<evidence type="ECO:0000256" key="12">
    <source>
        <dbReference type="SAM" id="MobiDB-lite"/>
    </source>
</evidence>
<dbReference type="PANTHER" id="PTHR11690:SF286">
    <property type="entry name" value="ACID-SENSING ION CHANNEL 5"/>
    <property type="match status" value="1"/>
</dbReference>
<dbReference type="Gene3D" id="2.60.470.10">
    <property type="entry name" value="Acid-sensing ion channels like domains"/>
    <property type="match status" value="1"/>
</dbReference>
<dbReference type="RefSeq" id="XP_019613496.1">
    <property type="nucleotide sequence ID" value="XM_019757937.1"/>
</dbReference>
<evidence type="ECO:0000256" key="5">
    <source>
        <dbReference type="ARBA" id="ARBA00022989"/>
    </source>
</evidence>
<comment type="subcellular location">
    <subcellularLocation>
        <location evidence="1">Membrane</location>
        <topology evidence="1">Multi-pass membrane protein</topology>
    </subcellularLocation>
</comment>
<reference evidence="15" key="1">
    <citation type="submission" date="2025-08" db="UniProtKB">
        <authorList>
            <consortium name="RefSeq"/>
        </authorList>
    </citation>
    <scope>IDENTIFICATION</scope>
    <source>
        <tissue evidence="15">Gonad</tissue>
    </source>
</reference>
<comment type="similarity">
    <text evidence="11">Belongs to the amiloride-sensitive sodium channel (TC 1.A.6) family.</text>
</comment>
<evidence type="ECO:0000313" key="14">
    <source>
        <dbReference type="Proteomes" id="UP000515135"/>
    </source>
</evidence>
<keyword evidence="10 11" id="KW-0407">Ion channel</keyword>
<dbReference type="Gene3D" id="1.10.287.770">
    <property type="entry name" value="YojJ-like"/>
    <property type="match status" value="1"/>
</dbReference>
<evidence type="ECO:0000256" key="2">
    <source>
        <dbReference type="ARBA" id="ARBA00022448"/>
    </source>
</evidence>
<accession>A0A6P4Y9P4</accession>
<evidence type="ECO:0000256" key="1">
    <source>
        <dbReference type="ARBA" id="ARBA00004141"/>
    </source>
</evidence>
<evidence type="ECO:0000256" key="6">
    <source>
        <dbReference type="ARBA" id="ARBA00023053"/>
    </source>
</evidence>
<dbReference type="Pfam" id="PF00858">
    <property type="entry name" value="ASC"/>
    <property type="match status" value="2"/>
</dbReference>
<evidence type="ECO:0000256" key="8">
    <source>
        <dbReference type="ARBA" id="ARBA00023136"/>
    </source>
</evidence>
<keyword evidence="9 11" id="KW-0739">Sodium transport</keyword>
<evidence type="ECO:0000256" key="9">
    <source>
        <dbReference type="ARBA" id="ARBA00023201"/>
    </source>
</evidence>
<name>A0A6P4Y9P4_BRABE</name>
<evidence type="ECO:0000256" key="10">
    <source>
        <dbReference type="ARBA" id="ARBA00023303"/>
    </source>
</evidence>
<keyword evidence="2 11" id="KW-0813">Transport</keyword>
<dbReference type="KEGG" id="bbel:109461560"/>
<gene>
    <name evidence="15" type="primary">LOC109461560</name>
</gene>
<evidence type="ECO:0000313" key="15">
    <source>
        <dbReference type="RefSeq" id="XP_019613496.1"/>
    </source>
</evidence>
<dbReference type="GO" id="GO:0005886">
    <property type="term" value="C:plasma membrane"/>
    <property type="evidence" value="ECO:0007669"/>
    <property type="project" value="TreeGrafter"/>
</dbReference>
<keyword evidence="6" id="KW-0915">Sodium</keyword>
<evidence type="ECO:0000256" key="11">
    <source>
        <dbReference type="RuleBase" id="RU000679"/>
    </source>
</evidence>
<sequence>MITSDEKTPEREFMDNTTLHGFNKIHHPNRAIRTVWIVAMLAAYAGFIYMAVNMAQTYFSYDTVCDVKLSFESKMTFPAVTICNYNRIDSHKLTWEEWSILSTLLYGRAMDVPTLQAFLGPTFTDRNRTTNGTVTNATTMDMAAAVRMKGFDISPARMCECVCAHTMDMAAAVRMKGFDISPARMYLCSFAGDSCTELNYTHSFSNYGNCYIFHAVSVTMNYTHSFSNYGNCYTFNADAANKLNQTIPGSTMGFQIVVNVMADSYTETMAVGGHEEVGLKFLIHDQNEPPMVETHGLAIKPGIHSFVSVKRTEYYNHVPPWGDCHDKALTYFDAYTLPGCNAECRGKHVQDRCGCKAYYLPGSAPPCAADVLFTCVQEVLAEVNEGKLTCDCPLPCTMVKYSPTLSFSAWPNQLTEDYYSRTYNLSRGYLTDNVVALTVYYEDFSYMKISQLKAMDSGQLGCNMGGMMGLFIGASVLTLVELTEYLVARLSISWGKKKRPLHVQPAPDAEMSDKKQPPDSLVFHK</sequence>
<organism evidence="14 15">
    <name type="scientific">Branchiostoma belcheri</name>
    <name type="common">Amphioxus</name>
    <dbReference type="NCBI Taxonomy" id="7741"/>
    <lineage>
        <taxon>Eukaryota</taxon>
        <taxon>Metazoa</taxon>
        <taxon>Chordata</taxon>
        <taxon>Cephalochordata</taxon>
        <taxon>Leptocardii</taxon>
        <taxon>Amphioxiformes</taxon>
        <taxon>Branchiostomatidae</taxon>
        <taxon>Branchiostoma</taxon>
    </lineage>
</organism>
<dbReference type="OrthoDB" id="6502088at2759"/>
<keyword evidence="8 13" id="KW-0472">Membrane</keyword>
<protein>
    <submittedName>
        <fullName evidence="15">Acid-sensing ion channel 5-like</fullName>
    </submittedName>
</protein>
<proteinExistence type="inferred from homology"/>
<feature type="transmembrane region" description="Helical" evidence="13">
    <location>
        <begin position="34"/>
        <end position="52"/>
    </location>
</feature>
<keyword evidence="3 11" id="KW-0894">Sodium channel</keyword>
<dbReference type="GeneID" id="109461560"/>
<dbReference type="AlphaFoldDB" id="A0A6P4Y9P4"/>
<evidence type="ECO:0000256" key="3">
    <source>
        <dbReference type="ARBA" id="ARBA00022461"/>
    </source>
</evidence>
<keyword evidence="4 11" id="KW-0812">Transmembrane</keyword>
<dbReference type="PANTHER" id="PTHR11690">
    <property type="entry name" value="AMILORIDE-SENSITIVE SODIUM CHANNEL-RELATED"/>
    <property type="match status" value="1"/>
</dbReference>
<evidence type="ECO:0000256" key="4">
    <source>
        <dbReference type="ARBA" id="ARBA00022692"/>
    </source>
</evidence>
<keyword evidence="5 13" id="KW-1133">Transmembrane helix</keyword>
<dbReference type="PRINTS" id="PR01078">
    <property type="entry name" value="AMINACHANNEL"/>
</dbReference>
<evidence type="ECO:0000256" key="13">
    <source>
        <dbReference type="SAM" id="Phobius"/>
    </source>
</evidence>
<dbReference type="Proteomes" id="UP000515135">
    <property type="component" value="Unplaced"/>
</dbReference>